<proteinExistence type="predicted"/>
<dbReference type="InterPro" id="IPR043128">
    <property type="entry name" value="Rev_trsase/Diguanyl_cyclase"/>
</dbReference>
<evidence type="ECO:0000313" key="4">
    <source>
        <dbReference type="Proteomes" id="UP000077755"/>
    </source>
</evidence>
<evidence type="ECO:0000256" key="1">
    <source>
        <dbReference type="ARBA" id="ARBA00023268"/>
    </source>
</evidence>
<dbReference type="Gene3D" id="1.10.340.70">
    <property type="match status" value="1"/>
</dbReference>
<feature type="domain" description="Integrase catalytic" evidence="2">
    <location>
        <begin position="316"/>
        <end position="430"/>
    </location>
</feature>
<name>A0AAF1AND8_DAUCS</name>
<keyword evidence="4" id="KW-1185">Reference proteome</keyword>
<dbReference type="SUPFAM" id="SSF56672">
    <property type="entry name" value="DNA/RNA polymerases"/>
    <property type="match status" value="1"/>
</dbReference>
<dbReference type="FunFam" id="3.30.70.270:FF:000020">
    <property type="entry name" value="Transposon Tf2-6 polyprotein-like Protein"/>
    <property type="match status" value="1"/>
</dbReference>
<organism evidence="3 4">
    <name type="scientific">Daucus carota subsp. sativus</name>
    <name type="common">Carrot</name>
    <dbReference type="NCBI Taxonomy" id="79200"/>
    <lineage>
        <taxon>Eukaryota</taxon>
        <taxon>Viridiplantae</taxon>
        <taxon>Streptophyta</taxon>
        <taxon>Embryophyta</taxon>
        <taxon>Tracheophyta</taxon>
        <taxon>Spermatophyta</taxon>
        <taxon>Magnoliopsida</taxon>
        <taxon>eudicotyledons</taxon>
        <taxon>Gunneridae</taxon>
        <taxon>Pentapetalae</taxon>
        <taxon>asterids</taxon>
        <taxon>campanulids</taxon>
        <taxon>Apiales</taxon>
        <taxon>Apiaceae</taxon>
        <taxon>Apioideae</taxon>
        <taxon>Scandiceae</taxon>
        <taxon>Daucinae</taxon>
        <taxon>Daucus</taxon>
        <taxon>Daucus sect. Daucus</taxon>
    </lineage>
</organism>
<dbReference type="AlphaFoldDB" id="A0AAF1AND8"/>
<dbReference type="Gene3D" id="3.30.420.10">
    <property type="entry name" value="Ribonuclease H-like superfamily/Ribonuclease H"/>
    <property type="match status" value="1"/>
</dbReference>
<keyword evidence="1" id="KW-0511">Multifunctional enzyme</keyword>
<dbReference type="FunFam" id="1.10.340.70:FF:000001">
    <property type="entry name" value="Retrovirus-related Pol polyprotein from transposon gypsy-like Protein"/>
    <property type="match status" value="1"/>
</dbReference>
<gene>
    <name evidence="3" type="ORF">DCAR_0205603</name>
</gene>
<accession>A0AAF1AND8</accession>
<dbReference type="PANTHER" id="PTHR37984:SF5">
    <property type="entry name" value="PROTEIN NYNRIN-LIKE"/>
    <property type="match status" value="1"/>
</dbReference>
<dbReference type="InterPro" id="IPR041588">
    <property type="entry name" value="Integrase_H2C2"/>
</dbReference>
<sequence length="430" mass="48685">MKEWLIPSNIKQLRGFLGITGYYRRFIRNYGVISKPLTELLKKGAFSWNTAAATTFQDLKDAMVTAPILSLPGYAVPFIVETDACGSGVGAVLTRKGRPVAFFSKSLGPKYQSMSTYKKELLAIVLATQKWHTYLQGNHFIIKTDHQSLKYLLEQRLSTILQQKWLKGKDNVVADALSRLHEGETVGKVWEMTVLQNGWVTEILDSYMGDSTVTDIISGIALKQPQYSDFSFTNGLLKYKGCLYVGNGTSVKQNILWELHDSPIRGHSGQDATFKRISQFFYWHQMKQEITDYVRACDTCQRVKSGNTLPVGLLQLLPVPTQIWEDISMDFVEGLPKSGDKDCIMVIIDRLTKVGHFIPLSHSYSATTIAQLFLDNVYKLHDLPRSIVSDRDKIFTIQFWKELFTSVGTKISLSTSYHPQTDGQTERLNR</sequence>
<dbReference type="InterPro" id="IPR036397">
    <property type="entry name" value="RNaseH_sf"/>
</dbReference>
<dbReference type="Proteomes" id="UP000077755">
    <property type="component" value="Chromosome 2"/>
</dbReference>
<dbReference type="PANTHER" id="PTHR37984">
    <property type="entry name" value="PROTEIN CBG26694"/>
    <property type="match status" value="1"/>
</dbReference>
<dbReference type="InterPro" id="IPR012337">
    <property type="entry name" value="RNaseH-like_sf"/>
</dbReference>
<reference evidence="3" key="1">
    <citation type="journal article" date="2016" name="Nat. Genet.">
        <title>A high-quality carrot genome assembly provides new insights into carotenoid accumulation and asterid genome evolution.</title>
        <authorList>
            <person name="Iorizzo M."/>
            <person name="Ellison S."/>
            <person name="Senalik D."/>
            <person name="Zeng P."/>
            <person name="Satapoomin P."/>
            <person name="Huang J."/>
            <person name="Bowman M."/>
            <person name="Iovene M."/>
            <person name="Sanseverino W."/>
            <person name="Cavagnaro P."/>
            <person name="Yildiz M."/>
            <person name="Macko-Podgorni A."/>
            <person name="Moranska E."/>
            <person name="Grzebelus E."/>
            <person name="Grzebelus D."/>
            <person name="Ashrafi H."/>
            <person name="Zheng Z."/>
            <person name="Cheng S."/>
            <person name="Spooner D."/>
            <person name="Van Deynze A."/>
            <person name="Simon P."/>
        </authorList>
    </citation>
    <scope>NUCLEOTIDE SEQUENCE</scope>
    <source>
        <tissue evidence="3">Leaf</tissue>
    </source>
</reference>
<dbReference type="Gene3D" id="3.30.70.270">
    <property type="match status" value="1"/>
</dbReference>
<protein>
    <recommendedName>
        <fullName evidence="2">Integrase catalytic domain-containing protein</fullName>
    </recommendedName>
</protein>
<dbReference type="EMBL" id="CP093344">
    <property type="protein sequence ID" value="WOG86400.1"/>
    <property type="molecule type" value="Genomic_DNA"/>
</dbReference>
<dbReference type="GO" id="GO:0003824">
    <property type="term" value="F:catalytic activity"/>
    <property type="evidence" value="ECO:0007669"/>
    <property type="project" value="UniProtKB-KW"/>
</dbReference>
<dbReference type="SUPFAM" id="SSF53098">
    <property type="entry name" value="Ribonuclease H-like"/>
    <property type="match status" value="1"/>
</dbReference>
<dbReference type="InterPro" id="IPR001584">
    <property type="entry name" value="Integrase_cat-core"/>
</dbReference>
<dbReference type="GO" id="GO:0015074">
    <property type="term" value="P:DNA integration"/>
    <property type="evidence" value="ECO:0007669"/>
    <property type="project" value="InterPro"/>
</dbReference>
<dbReference type="GO" id="GO:0003676">
    <property type="term" value="F:nucleic acid binding"/>
    <property type="evidence" value="ECO:0007669"/>
    <property type="project" value="InterPro"/>
</dbReference>
<dbReference type="Pfam" id="PF17919">
    <property type="entry name" value="RT_RNaseH_2"/>
    <property type="match status" value="1"/>
</dbReference>
<dbReference type="Gene3D" id="3.10.20.370">
    <property type="match status" value="1"/>
</dbReference>
<dbReference type="InterPro" id="IPR041577">
    <property type="entry name" value="RT_RNaseH_2"/>
</dbReference>
<evidence type="ECO:0000259" key="2">
    <source>
        <dbReference type="PROSITE" id="PS50994"/>
    </source>
</evidence>
<dbReference type="Pfam" id="PF17921">
    <property type="entry name" value="Integrase_H2C2"/>
    <property type="match status" value="1"/>
</dbReference>
<reference evidence="3" key="2">
    <citation type="submission" date="2022-03" db="EMBL/GenBank/DDBJ databases">
        <title>Draft title - Genomic analysis of global carrot germplasm unveils the trajectory of domestication and the origin of high carotenoid orange carrot.</title>
        <authorList>
            <person name="Iorizzo M."/>
            <person name="Ellison S."/>
            <person name="Senalik D."/>
            <person name="Macko-Podgorni A."/>
            <person name="Grzebelus D."/>
            <person name="Bostan H."/>
            <person name="Rolling W."/>
            <person name="Curaba J."/>
            <person name="Simon P."/>
        </authorList>
    </citation>
    <scope>NUCLEOTIDE SEQUENCE</scope>
    <source>
        <tissue evidence="3">Leaf</tissue>
    </source>
</reference>
<evidence type="ECO:0000313" key="3">
    <source>
        <dbReference type="EMBL" id="WOG86400.1"/>
    </source>
</evidence>
<dbReference type="CDD" id="cd09274">
    <property type="entry name" value="RNase_HI_RT_Ty3"/>
    <property type="match status" value="1"/>
</dbReference>
<dbReference type="InterPro" id="IPR043502">
    <property type="entry name" value="DNA/RNA_pol_sf"/>
</dbReference>
<dbReference type="InterPro" id="IPR050951">
    <property type="entry name" value="Retrovirus_Pol_polyprotein"/>
</dbReference>
<dbReference type="PROSITE" id="PS50994">
    <property type="entry name" value="INTEGRASE"/>
    <property type="match status" value="1"/>
</dbReference>